<gene>
    <name evidence="2" type="ORF">R3P38DRAFT_3258122</name>
</gene>
<evidence type="ECO:0000313" key="3">
    <source>
        <dbReference type="Proteomes" id="UP001362999"/>
    </source>
</evidence>
<feature type="region of interest" description="Disordered" evidence="1">
    <location>
        <begin position="465"/>
        <end position="514"/>
    </location>
</feature>
<keyword evidence="3" id="KW-1185">Reference proteome</keyword>
<reference evidence="2 3" key="1">
    <citation type="journal article" date="2024" name="J Genomics">
        <title>Draft genome sequencing and assembly of Favolaschia claudopus CIRM-BRFM 2984 isolated from oak limbs.</title>
        <authorList>
            <person name="Navarro D."/>
            <person name="Drula E."/>
            <person name="Chaduli D."/>
            <person name="Cazenave R."/>
            <person name="Ahrendt S."/>
            <person name="Wang J."/>
            <person name="Lipzen A."/>
            <person name="Daum C."/>
            <person name="Barry K."/>
            <person name="Grigoriev I.V."/>
            <person name="Favel A."/>
            <person name="Rosso M.N."/>
            <person name="Martin F."/>
        </authorList>
    </citation>
    <scope>NUCLEOTIDE SEQUENCE [LARGE SCALE GENOMIC DNA]</scope>
    <source>
        <strain evidence="2 3">CIRM-BRFM 2984</strain>
    </source>
</reference>
<protein>
    <submittedName>
        <fullName evidence="2">Uncharacterized protein</fullName>
    </submittedName>
</protein>
<comment type="caution">
    <text evidence="2">The sequence shown here is derived from an EMBL/GenBank/DDBJ whole genome shotgun (WGS) entry which is preliminary data.</text>
</comment>
<dbReference type="AlphaFoldDB" id="A0AAW0D6Q4"/>
<organism evidence="2 3">
    <name type="scientific">Favolaschia claudopus</name>
    <dbReference type="NCBI Taxonomy" id="2862362"/>
    <lineage>
        <taxon>Eukaryota</taxon>
        <taxon>Fungi</taxon>
        <taxon>Dikarya</taxon>
        <taxon>Basidiomycota</taxon>
        <taxon>Agaricomycotina</taxon>
        <taxon>Agaricomycetes</taxon>
        <taxon>Agaricomycetidae</taxon>
        <taxon>Agaricales</taxon>
        <taxon>Marasmiineae</taxon>
        <taxon>Mycenaceae</taxon>
        <taxon>Favolaschia</taxon>
    </lineage>
</organism>
<evidence type="ECO:0000313" key="2">
    <source>
        <dbReference type="EMBL" id="KAK7046826.1"/>
    </source>
</evidence>
<accession>A0AAW0D6Q4</accession>
<name>A0AAW0D6Q4_9AGAR</name>
<evidence type="ECO:0000256" key="1">
    <source>
        <dbReference type="SAM" id="MobiDB-lite"/>
    </source>
</evidence>
<proteinExistence type="predicted"/>
<sequence>MPAPYHLEPSPRRFNPAQLSERRAKLSLTEGEIPGARLAVKIEEMLNFRYQTVRLISVSDNHYPLPAIPATSDRIRSRLFHHLLLRSTTTLNVPQAPVDTDNILSIVWTLLLYDVAILRDFDLLAPWPSEVSAVSTLPPPPLCRRARVLLGRPRAIGTANELYLWASIPIHVSSSLRVLITTNAYGSGVSLGLQRYEGCFECAEVHFVVSYDVSSPLPTKKPPSSLFRLPHAADTLAPARKLLNHSKSTSTHVSSDAPALPCTHPTTNAQAAPSCGGWCLGALMKAFRTELRGLCRVATTIYAKSKRSTSLAHPIAFYESSTSAMASYMGRVSTPSFPSTPSVLNAHAQHEYLLVPSQHQSTSPPSLAPLLPSPALLPIPPSRYRRSTYRRRFDSPPTSSSVAFPLSPKSLPNANGRYPRLMRVGHVGVLIQDNHTYSGPTNTYASLPPPIRNIRASGGMMRIGRSARGASKPVERRRRLEGGRRVERNGRGDKQTMGTGEGGKEGYVSGGSESRPPCFSALHIPLKNGSFLVRTSVTPNYHRHFMGRRRKHHTEEDLRLAARQYDATYAASARGRLVRAASSLRNTRRISKHSIPRLPPLSYKIERIARQPLPEQDPAFQEAFRSVHHSYEDQLVCWKTPPPFPEENNGQPLDTESADWEDRACQYVADTDALLAAYHGMRAREERQRDRQRRREWAQFGKTASLEQAREEVVGLLQEWDRLHALPRPKDFRVYEMLSTHVHWLARTIHNLYYVKFLHKVTAADFVLTPSTNDGGELSGQKIATTAAKQLEAKKDG</sequence>
<feature type="compositionally biased region" description="Basic and acidic residues" evidence="1">
    <location>
        <begin position="478"/>
        <end position="494"/>
    </location>
</feature>
<dbReference type="EMBL" id="JAWWNJ010000010">
    <property type="protein sequence ID" value="KAK7046826.1"/>
    <property type="molecule type" value="Genomic_DNA"/>
</dbReference>
<dbReference type="Proteomes" id="UP001362999">
    <property type="component" value="Unassembled WGS sequence"/>
</dbReference>